<protein>
    <recommendedName>
        <fullName evidence="2">Oxo-glucose-6-phosphate:glutamate aminotransferase N-terminal domain-containing protein</fullName>
    </recommendedName>
</protein>
<sequence>MQKQVKISGKSKENMSLLKHLKGDVQGKELVIEDSIVNERWKQVLKEKIDIEHDLFNYQKNREISKVPFLPVDRLITNDEVEDILNTLTEVLPTGKFTSGPYLEQFENVLSTYLHKRYVIATSSGTDAIMIGLLALGLNSGDEVIMPANSFSATENAVLALGGVPIYVDINPQTFCIDPDKIEEAITPYTKFILPVHLYGKHSDMQHIRQIANRHKLKMPAKELA</sequence>
<dbReference type="Proteomes" id="UP000031970">
    <property type="component" value="Unassembled WGS sequence"/>
</dbReference>
<dbReference type="PANTHER" id="PTHR30244:SF36">
    <property type="entry name" value="3-OXO-GLUCOSE-6-PHOSPHATE:GLUTAMATE AMINOTRANSFERASE"/>
    <property type="match status" value="1"/>
</dbReference>
<keyword evidence="1" id="KW-0663">Pyridoxal phosphate</keyword>
<dbReference type="InterPro" id="IPR000653">
    <property type="entry name" value="DegT/StrS_aminotransferase"/>
</dbReference>
<dbReference type="PANTHER" id="PTHR30244">
    <property type="entry name" value="TRANSAMINASE"/>
    <property type="match status" value="1"/>
</dbReference>
<proteinExistence type="predicted"/>
<name>A0ABD4A0E6_BACIU</name>
<dbReference type="EMBL" id="JSXS01000008">
    <property type="protein sequence ID" value="KIL33625.1"/>
    <property type="molecule type" value="Genomic_DNA"/>
</dbReference>
<dbReference type="InterPro" id="IPR054367">
    <property type="entry name" value="NtdA_N"/>
</dbReference>
<organism evidence="3 4">
    <name type="scientific">Bacillus subtilis subsp. subtilis</name>
    <dbReference type="NCBI Taxonomy" id="135461"/>
    <lineage>
        <taxon>Bacteria</taxon>
        <taxon>Bacillati</taxon>
        <taxon>Bacillota</taxon>
        <taxon>Bacilli</taxon>
        <taxon>Bacillales</taxon>
        <taxon>Bacillaceae</taxon>
        <taxon>Bacillus</taxon>
    </lineage>
</organism>
<evidence type="ECO:0000313" key="4">
    <source>
        <dbReference type="Proteomes" id="UP000031970"/>
    </source>
</evidence>
<gene>
    <name evidence="3" type="ORF">B4067_1002</name>
</gene>
<comment type="caution">
    <text evidence="3">The sequence shown here is derived from an EMBL/GenBank/DDBJ whole genome shotgun (WGS) entry which is preliminary data.</text>
</comment>
<dbReference type="AlphaFoldDB" id="A0ABD4A0E6"/>
<dbReference type="SUPFAM" id="SSF53383">
    <property type="entry name" value="PLP-dependent transferases"/>
    <property type="match status" value="1"/>
</dbReference>
<dbReference type="InterPro" id="IPR015421">
    <property type="entry name" value="PyrdxlP-dep_Trfase_major"/>
</dbReference>
<evidence type="ECO:0000313" key="3">
    <source>
        <dbReference type="EMBL" id="KIL33625.1"/>
    </source>
</evidence>
<dbReference type="Gene3D" id="3.40.640.10">
    <property type="entry name" value="Type I PLP-dependent aspartate aminotransferase-like (Major domain)"/>
    <property type="match status" value="1"/>
</dbReference>
<feature type="domain" description="Oxo-glucose-6-phosphate:glutamate aminotransferase N-terminal" evidence="2">
    <location>
        <begin position="3"/>
        <end position="68"/>
    </location>
</feature>
<evidence type="ECO:0000259" key="2">
    <source>
        <dbReference type="Pfam" id="PF22127"/>
    </source>
</evidence>
<evidence type="ECO:0000256" key="1">
    <source>
        <dbReference type="ARBA" id="ARBA00022898"/>
    </source>
</evidence>
<dbReference type="Pfam" id="PF01041">
    <property type="entry name" value="DegT_DnrJ_EryC1"/>
    <property type="match status" value="1"/>
</dbReference>
<reference evidence="3 4" key="1">
    <citation type="submission" date="2014-11" db="EMBL/GenBank/DDBJ databases">
        <title>Draft Genome Sequences of Nine Bacillus subtilis Strains that Form Spores with High Heat-Resistance.</title>
        <authorList>
            <person name="Krawcyk A.O."/>
            <person name="Berendsen E.M."/>
            <person name="de Jong A."/>
            <person name="Holsappel S."/>
            <person name="Eijlander R.T."/>
            <person name="Wells-Bennik M."/>
            <person name="Kuipers O.P."/>
        </authorList>
    </citation>
    <scope>NUCLEOTIDE SEQUENCE [LARGE SCALE GENOMIC DNA]</scope>
    <source>
        <strain evidence="3 4">B4067</strain>
    </source>
</reference>
<dbReference type="Pfam" id="PF22127">
    <property type="entry name" value="NtdA_N"/>
    <property type="match status" value="1"/>
</dbReference>
<dbReference type="InterPro" id="IPR015424">
    <property type="entry name" value="PyrdxlP-dep_Trfase"/>
</dbReference>
<accession>A0ABD4A0E6</accession>